<protein>
    <submittedName>
        <fullName evidence="8">Glucan 1,4-alpha-glucosidase SusB</fullName>
        <ecNumber evidence="8">3.2.1.3</ecNumber>
    </submittedName>
</protein>
<dbReference type="OrthoDB" id="57532at2"/>
<dbReference type="AlphaFoldDB" id="A0A199XTC4"/>
<organism evidence="8 9">
    <name type="scientific">Flavobacterium succinicans</name>
    <dbReference type="NCBI Taxonomy" id="29536"/>
    <lineage>
        <taxon>Bacteria</taxon>
        <taxon>Pseudomonadati</taxon>
        <taxon>Bacteroidota</taxon>
        <taxon>Flavobacteriia</taxon>
        <taxon>Flavobacteriales</taxon>
        <taxon>Flavobacteriaceae</taxon>
        <taxon>Flavobacterium</taxon>
    </lineage>
</organism>
<dbReference type="InterPro" id="IPR013785">
    <property type="entry name" value="Aldolase_TIM"/>
</dbReference>
<keyword evidence="8" id="KW-0326">Glycosidase</keyword>
<reference evidence="8 9" key="1">
    <citation type="submission" date="2016-06" db="EMBL/GenBank/DDBJ databases">
        <title>Draft genome sequence of Flavobacterium succinicans strain DD5b.</title>
        <authorList>
            <person name="Poehlein A."/>
            <person name="Daniel R."/>
            <person name="Simeonova D.D."/>
        </authorList>
    </citation>
    <scope>NUCLEOTIDE SEQUENCE [LARGE SCALE GENOMIC DNA]</scope>
    <source>
        <strain evidence="8 9">DD5b</strain>
    </source>
</reference>
<dbReference type="InterPro" id="IPR019563">
    <property type="entry name" value="GH97_catalytic"/>
</dbReference>
<dbReference type="InterPro" id="IPR029483">
    <property type="entry name" value="GH97_C"/>
</dbReference>
<dbReference type="RefSeq" id="WP_064714702.1">
    <property type="nucleotide sequence ID" value="NZ_JMTM01000017.1"/>
</dbReference>
<dbReference type="InterPro" id="IPR052720">
    <property type="entry name" value="Glycosyl_hydrolase_97"/>
</dbReference>
<dbReference type="PATRIC" id="fig|29536.5.peg.879"/>
<evidence type="ECO:0000259" key="5">
    <source>
        <dbReference type="Pfam" id="PF10566"/>
    </source>
</evidence>
<dbReference type="Pfam" id="PF14508">
    <property type="entry name" value="GH97_N"/>
    <property type="match status" value="1"/>
</dbReference>
<comment type="caution">
    <text evidence="8">The sequence shown here is derived from an EMBL/GenBank/DDBJ whole genome shotgun (WGS) entry which is preliminary data.</text>
</comment>
<comment type="cofactor">
    <cofactor evidence="1">
        <name>Ca(2+)</name>
        <dbReference type="ChEBI" id="CHEBI:29108"/>
    </cofactor>
</comment>
<feature type="domain" description="Glycosyl-hydrolase 97 C-terminal oligomerisation" evidence="7">
    <location>
        <begin position="594"/>
        <end position="694"/>
    </location>
</feature>
<dbReference type="Pfam" id="PF10566">
    <property type="entry name" value="Glyco_hydro_97"/>
    <property type="match status" value="1"/>
</dbReference>
<feature type="domain" description="Glycosyl-hydrolase 97 N-terminal" evidence="6">
    <location>
        <begin position="21"/>
        <end position="287"/>
    </location>
</feature>
<dbReference type="EMBL" id="JMTM01000017">
    <property type="protein sequence ID" value="OAZ05003.1"/>
    <property type="molecule type" value="Genomic_DNA"/>
</dbReference>
<evidence type="ECO:0000256" key="4">
    <source>
        <dbReference type="SAM" id="SignalP"/>
    </source>
</evidence>
<evidence type="ECO:0000313" key="9">
    <source>
        <dbReference type="Proteomes" id="UP000093807"/>
    </source>
</evidence>
<keyword evidence="4" id="KW-0732">Signal</keyword>
<keyword evidence="8" id="KW-0378">Hydrolase</keyword>
<feature type="domain" description="Glycosyl-hydrolase 97 catalytic" evidence="5">
    <location>
        <begin position="305"/>
        <end position="498"/>
    </location>
</feature>
<comment type="subunit">
    <text evidence="2">Monomer.</text>
</comment>
<feature type="signal peptide" evidence="4">
    <location>
        <begin position="1"/>
        <end position="18"/>
    </location>
</feature>
<dbReference type="EC" id="3.2.1.3" evidence="8"/>
<evidence type="ECO:0000259" key="6">
    <source>
        <dbReference type="Pfam" id="PF14508"/>
    </source>
</evidence>
<dbReference type="GO" id="GO:0030246">
    <property type="term" value="F:carbohydrate binding"/>
    <property type="evidence" value="ECO:0007669"/>
    <property type="project" value="InterPro"/>
</dbReference>
<accession>A0A199XTC4</accession>
<dbReference type="Gene3D" id="3.20.20.70">
    <property type="entry name" value="Aldolase class I"/>
    <property type="match status" value="1"/>
</dbReference>
<gene>
    <name evidence="8" type="primary">susB_1</name>
    <name evidence="8" type="ORF">FLB_08510</name>
</gene>
<feature type="chain" id="PRO_5008286907" evidence="4">
    <location>
        <begin position="19"/>
        <end position="698"/>
    </location>
</feature>
<dbReference type="Proteomes" id="UP000093807">
    <property type="component" value="Unassembled WGS sequence"/>
</dbReference>
<dbReference type="GO" id="GO:0004339">
    <property type="term" value="F:glucan 1,4-alpha-glucosidase activity"/>
    <property type="evidence" value="ECO:0007669"/>
    <property type="project" value="UniProtKB-EC"/>
</dbReference>
<dbReference type="InterPro" id="IPR014718">
    <property type="entry name" value="GH-type_carb-bd"/>
</dbReference>
<evidence type="ECO:0000259" key="7">
    <source>
        <dbReference type="Pfam" id="PF14509"/>
    </source>
</evidence>
<evidence type="ECO:0000256" key="1">
    <source>
        <dbReference type="ARBA" id="ARBA00001913"/>
    </source>
</evidence>
<evidence type="ECO:0000256" key="2">
    <source>
        <dbReference type="ARBA" id="ARBA00011245"/>
    </source>
</evidence>
<dbReference type="SUPFAM" id="SSF51445">
    <property type="entry name" value="(Trans)glycosidases"/>
    <property type="match status" value="1"/>
</dbReference>
<dbReference type="InterPro" id="IPR017853">
    <property type="entry name" value="GH"/>
</dbReference>
<dbReference type="Pfam" id="PF14509">
    <property type="entry name" value="GH97_C"/>
    <property type="match status" value="1"/>
</dbReference>
<evidence type="ECO:0000313" key="8">
    <source>
        <dbReference type="EMBL" id="OAZ05003.1"/>
    </source>
</evidence>
<evidence type="ECO:0000256" key="3">
    <source>
        <dbReference type="ARBA" id="ARBA00022837"/>
    </source>
</evidence>
<dbReference type="Gene3D" id="2.70.98.10">
    <property type="match status" value="1"/>
</dbReference>
<name>A0A199XTC4_9FLAO</name>
<keyword evidence="9" id="KW-1185">Reference proteome</keyword>
<sequence length="698" mass="78740">MKQLFSLLLLCSLSWVSAQKVESPTGTLALTFQLTPDGQPTYAVSYKNKPVVLSSALGVSLKDKTALVNHFEVTGTTTHAVNETWKPVLGEQAQIVNHYNELIVALVQKDSKVKLNLVFRAFDEGVAFRYDFPKQENLNYFIISDEKTEFNLTENHKVFWIPGDFDSNEYVYNETKFSEIDNEKLDLNNGIGVKSIPGKYTVQTPLQMKSPSGLYLNIFEAAVVNYPVMHLDANVQKYTLKANLVPNAIGDKAYLQAPCVSPWRTIMVSDDARKIVSSKLILNLNEPSKIEDTSWIKPMKYVGIWWEMHVGKSTWDYAGSQNAQNAAGNPIPTGKHGATTENTKRYIDFAAKHGFDGVLVEGWNVGWEDWVGNWKEDVFDFTTPYPDFNLEEVSAYAKAKNVKMIMHHETSGSVGNYERHLDRALDLMKKFDYPAAKTGYVGKIIPRGEFHDGQAMVNHFNFVARRFADNKLMVNSHESSHPTGYSRTYPNYIAAESARGNEFNAWSNGNPPAHETILPFTRQLGGPMDYTPGIFEIKMSYYDKNKTEQVHTTLAKQLALYVTMYSPLQMAADLIENYEKYPDAFQFIKDVAMDWDESLYLEAEPGDYLTVARKTKGQDTWFLGAITDENARTTEIKLDFLTKGKKYKAIIYQDAKNAHWEKNPIAYTIKTQVVTSASKLKLQLAAGGGTAISFEPLP</sequence>
<keyword evidence="3" id="KW-0106">Calcium</keyword>
<dbReference type="PANTHER" id="PTHR35803">
    <property type="entry name" value="GLUCAN 1,4-ALPHA-GLUCOSIDASE SUSB-RELATED"/>
    <property type="match status" value="1"/>
</dbReference>
<dbReference type="PANTHER" id="PTHR35803:SF1">
    <property type="entry name" value="GLUCAN 1,4-ALPHA-GLUCOSIDASE SUSB"/>
    <property type="match status" value="1"/>
</dbReference>
<dbReference type="InterPro" id="IPR029486">
    <property type="entry name" value="GH97_N"/>
</dbReference>
<proteinExistence type="predicted"/>